<organism evidence="4 5">
    <name type="scientific">Caulobacter segnis</name>
    <dbReference type="NCBI Taxonomy" id="88688"/>
    <lineage>
        <taxon>Bacteria</taxon>
        <taxon>Pseudomonadati</taxon>
        <taxon>Pseudomonadota</taxon>
        <taxon>Alphaproteobacteria</taxon>
        <taxon>Caulobacterales</taxon>
        <taxon>Caulobacteraceae</taxon>
        <taxon>Caulobacter</taxon>
    </lineage>
</organism>
<evidence type="ECO:0000313" key="4">
    <source>
        <dbReference type="EMBL" id="AVQ03230.1"/>
    </source>
</evidence>
<dbReference type="CDD" id="cd07061">
    <property type="entry name" value="HP_HAP_like"/>
    <property type="match status" value="1"/>
</dbReference>
<dbReference type="EMBL" id="CP027850">
    <property type="protein sequence ID" value="AVQ03230.1"/>
    <property type="molecule type" value="Genomic_DNA"/>
</dbReference>
<feature type="chain" id="PRO_5045431637" evidence="3">
    <location>
        <begin position="23"/>
        <end position="418"/>
    </location>
</feature>
<dbReference type="PANTHER" id="PTHR11567">
    <property type="entry name" value="ACID PHOSPHATASE-RELATED"/>
    <property type="match status" value="1"/>
</dbReference>
<keyword evidence="2" id="KW-0378">Hydrolase</keyword>
<gene>
    <name evidence="4" type="ORF">B7G68_16065</name>
</gene>
<evidence type="ECO:0000256" key="1">
    <source>
        <dbReference type="ARBA" id="ARBA00005375"/>
    </source>
</evidence>
<keyword evidence="3" id="KW-0732">Signal</keyword>
<dbReference type="PROSITE" id="PS00616">
    <property type="entry name" value="HIS_ACID_PHOSPHAT_1"/>
    <property type="match status" value="1"/>
</dbReference>
<dbReference type="InterPro" id="IPR050645">
    <property type="entry name" value="Histidine_acid_phosphatase"/>
</dbReference>
<accession>A0ABM6TJX5</accession>
<feature type="signal peptide" evidence="3">
    <location>
        <begin position="1"/>
        <end position="22"/>
    </location>
</feature>
<proteinExistence type="inferred from homology"/>
<dbReference type="SUPFAM" id="SSF53254">
    <property type="entry name" value="Phosphoglycerate mutase-like"/>
    <property type="match status" value="1"/>
</dbReference>
<evidence type="ECO:0000256" key="3">
    <source>
        <dbReference type="SAM" id="SignalP"/>
    </source>
</evidence>
<dbReference type="InterPro" id="IPR033379">
    <property type="entry name" value="Acid_Pase_AS"/>
</dbReference>
<dbReference type="Proteomes" id="UP000240527">
    <property type="component" value="Chromosome"/>
</dbReference>
<dbReference type="RefSeq" id="WP_013080223.1">
    <property type="nucleotide sequence ID" value="NZ_CP027850.1"/>
</dbReference>
<name>A0ABM6TJX5_9CAUL</name>
<reference evidence="4 5" key="1">
    <citation type="journal article" date="2015" name="Biotechnol. Bioeng.">
        <title>Genome sequence and phenotypic characterization of Caulobacter segnis.</title>
        <authorList>
            <person name="Patel S."/>
            <person name="Fletcher B."/>
            <person name="Scott D.C."/>
            <person name="Ely B."/>
        </authorList>
    </citation>
    <scope>NUCLEOTIDE SEQUENCE [LARGE SCALE GENOMIC DNA]</scope>
    <source>
        <strain evidence="4 5">TK0059</strain>
    </source>
</reference>
<dbReference type="InterPro" id="IPR029033">
    <property type="entry name" value="His_PPase_superfam"/>
</dbReference>
<evidence type="ECO:0000256" key="2">
    <source>
        <dbReference type="ARBA" id="ARBA00022801"/>
    </source>
</evidence>
<evidence type="ECO:0000313" key="5">
    <source>
        <dbReference type="Proteomes" id="UP000240527"/>
    </source>
</evidence>
<keyword evidence="5" id="KW-1185">Reference proteome</keyword>
<comment type="similarity">
    <text evidence="1">Belongs to the histidine acid phosphatase family.</text>
</comment>
<dbReference type="InterPro" id="IPR000560">
    <property type="entry name" value="His_Pase_clade-2"/>
</dbReference>
<dbReference type="Gene3D" id="3.40.50.1240">
    <property type="entry name" value="Phosphoglycerate mutase-like"/>
    <property type="match status" value="2"/>
</dbReference>
<protein>
    <submittedName>
        <fullName evidence="4">Histidine-type phosphatase</fullName>
    </submittedName>
</protein>
<dbReference type="Pfam" id="PF00328">
    <property type="entry name" value="His_Phos_2"/>
    <property type="match status" value="1"/>
</dbReference>
<dbReference type="PANTHER" id="PTHR11567:SF110">
    <property type="entry name" value="2-PHOSPHOXYLOSE PHOSPHATASE 1"/>
    <property type="match status" value="1"/>
</dbReference>
<sequence>MRLSLRIAAAAIALASATAASADTLEKVVILSRHGVRSAMSSPERLGEASARPWPRFEVPAGHLTARGGTLVARMGDYYRQLYVSQGLLKPGDCSAVYAWANVTQRTIATGKAYAGALAPGCAITVNTVGEGNDDPMFEPAKAGIVKVDHALARAAVAGRVGGDLSAWSASHRQEAEQLDALLMQCDKGPCPPAPGKRRVFDAKPGFVDGEDLAGVSGPEAFASGVTESLLMAWADGHDFAGLGWKGLDEEALTRSFFLHQAEFDLRLRTPYVARVLAGHLADRVLATVESGAKPNAASIGPADAKLVVISGHDGTLASLGGLLRMEWALPGYQPNQIQPGGALVFERWKRDDGARVVRVRFTGQSLSQLRNMTTLDAKTPPLSAPVFIQGCGTATPAFDCRLEDFEAVVRRATRADD</sequence>